<dbReference type="SUPFAM" id="SSF143100">
    <property type="entry name" value="TTHA1013/TTHA0281-like"/>
    <property type="match status" value="1"/>
</dbReference>
<sequence>MNNREFTAVYKKEGSWITAWIEEVPGANTQARTMKEAKENLREALLMVLEYNRKVAQRKQSAHVERRAFRIAVPA</sequence>
<dbReference type="EMBL" id="MHLL01000076">
    <property type="protein sequence ID" value="OGZ06834.1"/>
    <property type="molecule type" value="Genomic_DNA"/>
</dbReference>
<protein>
    <recommendedName>
        <fullName evidence="3">HicB family protein</fullName>
    </recommendedName>
</protein>
<dbReference type="STRING" id="1798661.A3D65_06760"/>
<name>A0A1G2CZN8_9BACT</name>
<evidence type="ECO:0000313" key="1">
    <source>
        <dbReference type="EMBL" id="OGZ06834.1"/>
    </source>
</evidence>
<dbReference type="AlphaFoldDB" id="A0A1G2CZN8"/>
<accession>A0A1G2CZN8</accession>
<dbReference type="InterPro" id="IPR035069">
    <property type="entry name" value="TTHA1013/TTHA0281-like"/>
</dbReference>
<dbReference type="Gene3D" id="3.30.160.250">
    <property type="match status" value="1"/>
</dbReference>
<comment type="caution">
    <text evidence="1">The sequence shown here is derived from an EMBL/GenBank/DDBJ whole genome shotgun (WGS) entry which is preliminary data.</text>
</comment>
<evidence type="ECO:0008006" key="3">
    <source>
        <dbReference type="Google" id="ProtNLM"/>
    </source>
</evidence>
<proteinExistence type="predicted"/>
<evidence type="ECO:0000313" key="2">
    <source>
        <dbReference type="Proteomes" id="UP000177996"/>
    </source>
</evidence>
<organism evidence="1 2">
    <name type="scientific">Candidatus Lloydbacteria bacterium RIFCSPHIGHO2_02_FULL_50_13</name>
    <dbReference type="NCBI Taxonomy" id="1798661"/>
    <lineage>
        <taxon>Bacteria</taxon>
        <taxon>Candidatus Lloydiibacteriota</taxon>
    </lineage>
</organism>
<dbReference type="Proteomes" id="UP000177996">
    <property type="component" value="Unassembled WGS sequence"/>
</dbReference>
<gene>
    <name evidence="1" type="ORF">A3D65_06760</name>
</gene>
<reference evidence="1 2" key="1">
    <citation type="journal article" date="2016" name="Nat. Commun.">
        <title>Thousands of microbial genomes shed light on interconnected biogeochemical processes in an aquifer system.</title>
        <authorList>
            <person name="Anantharaman K."/>
            <person name="Brown C.T."/>
            <person name="Hug L.A."/>
            <person name="Sharon I."/>
            <person name="Castelle C.J."/>
            <person name="Probst A.J."/>
            <person name="Thomas B.C."/>
            <person name="Singh A."/>
            <person name="Wilkins M.J."/>
            <person name="Karaoz U."/>
            <person name="Brodie E.L."/>
            <person name="Williams K.H."/>
            <person name="Hubbard S.S."/>
            <person name="Banfield J.F."/>
        </authorList>
    </citation>
    <scope>NUCLEOTIDE SEQUENCE [LARGE SCALE GENOMIC DNA]</scope>
</reference>